<keyword evidence="3" id="KW-1185">Reference proteome</keyword>
<evidence type="ECO:0000256" key="1">
    <source>
        <dbReference type="SAM" id="MobiDB-lite"/>
    </source>
</evidence>
<feature type="compositionally biased region" description="Basic and acidic residues" evidence="1">
    <location>
        <begin position="233"/>
        <end position="253"/>
    </location>
</feature>
<dbReference type="HOGENOM" id="CLU_1031573_0_0_1"/>
<name>E9HGA0_DAPPU</name>
<feature type="region of interest" description="Disordered" evidence="1">
    <location>
        <begin position="131"/>
        <end position="172"/>
    </location>
</feature>
<accession>E9HGA0</accession>
<organism evidence="2 3">
    <name type="scientific">Daphnia pulex</name>
    <name type="common">Water flea</name>
    <dbReference type="NCBI Taxonomy" id="6669"/>
    <lineage>
        <taxon>Eukaryota</taxon>
        <taxon>Metazoa</taxon>
        <taxon>Ecdysozoa</taxon>
        <taxon>Arthropoda</taxon>
        <taxon>Crustacea</taxon>
        <taxon>Branchiopoda</taxon>
        <taxon>Diplostraca</taxon>
        <taxon>Cladocera</taxon>
        <taxon>Anomopoda</taxon>
        <taxon>Daphniidae</taxon>
        <taxon>Daphnia</taxon>
    </lineage>
</organism>
<dbReference type="Pfam" id="PF14223">
    <property type="entry name" value="Retrotran_gag_2"/>
    <property type="match status" value="1"/>
</dbReference>
<protein>
    <submittedName>
        <fullName evidence="2">Uncharacterized protein</fullName>
    </submittedName>
</protein>
<proteinExistence type="predicted"/>
<dbReference type="KEGG" id="dpx:DAPPUDRAFT_113840"/>
<dbReference type="EMBL" id="GL732640">
    <property type="protein sequence ID" value="EFX69237.1"/>
    <property type="molecule type" value="Genomic_DNA"/>
</dbReference>
<evidence type="ECO:0000313" key="2">
    <source>
        <dbReference type="EMBL" id="EFX69237.1"/>
    </source>
</evidence>
<feature type="region of interest" description="Disordered" evidence="1">
    <location>
        <begin position="202"/>
        <end position="270"/>
    </location>
</feature>
<dbReference type="Proteomes" id="UP000000305">
    <property type="component" value="Unassembled WGS sequence"/>
</dbReference>
<feature type="compositionally biased region" description="Gly residues" evidence="1">
    <location>
        <begin position="152"/>
        <end position="172"/>
    </location>
</feature>
<dbReference type="STRING" id="6669.E9HGA0"/>
<sequence>MYERIRKQHARTAADNRLILLQQFTEYKFQQGHNVTSHVTALELLWSRLTEIGEHILESQVIAKILSTLPSTYRHFYTTWNNSPEAGRTVKFLLTKLQEEEAITQAFNRNNPPTEEAYVAPNYFQNPAQRNQNQSLQQPYSRPHPYSTSRGGHQGGRGGYQSGRGGYPGVRGGYRGGFRGGFRGFRSGPQVQGELCSYCGLDSTEDPKTDDSTSADRQSADDKQEQSESSTKMAEDKAVEVPHTEEDAARAEETSNNEELAAQAEETSNN</sequence>
<gene>
    <name evidence="2" type="ORF">DAPPUDRAFT_113840</name>
</gene>
<dbReference type="InParanoid" id="E9HGA0"/>
<dbReference type="OrthoDB" id="8063677at2759"/>
<reference evidence="2 3" key="1">
    <citation type="journal article" date="2011" name="Science">
        <title>The ecoresponsive genome of Daphnia pulex.</title>
        <authorList>
            <person name="Colbourne J.K."/>
            <person name="Pfrender M.E."/>
            <person name="Gilbert D."/>
            <person name="Thomas W.K."/>
            <person name="Tucker A."/>
            <person name="Oakley T.H."/>
            <person name="Tokishita S."/>
            <person name="Aerts A."/>
            <person name="Arnold G.J."/>
            <person name="Basu M.K."/>
            <person name="Bauer D.J."/>
            <person name="Caceres C.E."/>
            <person name="Carmel L."/>
            <person name="Casola C."/>
            <person name="Choi J.H."/>
            <person name="Detter J.C."/>
            <person name="Dong Q."/>
            <person name="Dusheyko S."/>
            <person name="Eads B.D."/>
            <person name="Frohlich T."/>
            <person name="Geiler-Samerotte K.A."/>
            <person name="Gerlach D."/>
            <person name="Hatcher P."/>
            <person name="Jogdeo S."/>
            <person name="Krijgsveld J."/>
            <person name="Kriventseva E.V."/>
            <person name="Kultz D."/>
            <person name="Laforsch C."/>
            <person name="Lindquist E."/>
            <person name="Lopez J."/>
            <person name="Manak J.R."/>
            <person name="Muller J."/>
            <person name="Pangilinan J."/>
            <person name="Patwardhan R.P."/>
            <person name="Pitluck S."/>
            <person name="Pritham E.J."/>
            <person name="Rechtsteiner A."/>
            <person name="Rho M."/>
            <person name="Rogozin I.B."/>
            <person name="Sakarya O."/>
            <person name="Salamov A."/>
            <person name="Schaack S."/>
            <person name="Shapiro H."/>
            <person name="Shiga Y."/>
            <person name="Skalitzky C."/>
            <person name="Smith Z."/>
            <person name="Souvorov A."/>
            <person name="Sung W."/>
            <person name="Tang Z."/>
            <person name="Tsuchiya D."/>
            <person name="Tu H."/>
            <person name="Vos H."/>
            <person name="Wang M."/>
            <person name="Wolf Y.I."/>
            <person name="Yamagata H."/>
            <person name="Yamada T."/>
            <person name="Ye Y."/>
            <person name="Shaw J.R."/>
            <person name="Andrews J."/>
            <person name="Crease T.J."/>
            <person name="Tang H."/>
            <person name="Lucas S.M."/>
            <person name="Robertson H.M."/>
            <person name="Bork P."/>
            <person name="Koonin E.V."/>
            <person name="Zdobnov E.M."/>
            <person name="Grigoriev I.V."/>
            <person name="Lynch M."/>
            <person name="Boore J.L."/>
        </authorList>
    </citation>
    <scope>NUCLEOTIDE SEQUENCE [LARGE SCALE GENOMIC DNA]</scope>
</reference>
<dbReference type="AlphaFoldDB" id="E9HGA0"/>
<feature type="compositionally biased region" description="Polar residues" evidence="1">
    <location>
        <begin position="131"/>
        <end position="140"/>
    </location>
</feature>
<evidence type="ECO:0000313" key="3">
    <source>
        <dbReference type="Proteomes" id="UP000000305"/>
    </source>
</evidence>